<dbReference type="GO" id="GO:1990904">
    <property type="term" value="C:ribonucleoprotein complex"/>
    <property type="evidence" value="ECO:0007669"/>
    <property type="project" value="UniProtKB-KW"/>
</dbReference>
<feature type="binding site" evidence="5">
    <location>
        <position position="19"/>
    </location>
    <ligand>
        <name>Zn(2+)</name>
        <dbReference type="ChEBI" id="CHEBI:29105"/>
    </ligand>
</feature>
<dbReference type="EMBL" id="LHXZ01000027">
    <property type="protein sequence ID" value="KXB03179.1"/>
    <property type="molecule type" value="Genomic_DNA"/>
</dbReference>
<dbReference type="Gene3D" id="2.20.25.100">
    <property type="entry name" value="Zn-binding ribosomal proteins"/>
    <property type="match status" value="1"/>
</dbReference>
<comment type="subunit">
    <text evidence="5">Part of the 30S ribosomal subunit.</text>
</comment>
<dbReference type="InterPro" id="IPR011332">
    <property type="entry name" value="Ribosomal_zn-bd"/>
</dbReference>
<feature type="zinc finger region" description="C4-type" evidence="5">
    <location>
        <begin position="16"/>
        <end position="38"/>
    </location>
</feature>
<evidence type="ECO:0000256" key="4">
    <source>
        <dbReference type="ARBA" id="ARBA00023274"/>
    </source>
</evidence>
<evidence type="ECO:0000256" key="5">
    <source>
        <dbReference type="HAMAP-Rule" id="MF_00371"/>
    </source>
</evidence>
<dbReference type="GO" id="GO:0008270">
    <property type="term" value="F:zinc ion binding"/>
    <property type="evidence" value="ECO:0007669"/>
    <property type="project" value="UniProtKB-UniRule"/>
</dbReference>
<comment type="cofactor">
    <cofactor evidence="5">
        <name>Zn(2+)</name>
        <dbReference type="ChEBI" id="CHEBI:29105"/>
    </cofactor>
    <text evidence="5">Binds 1 zinc ion per subunit.</text>
</comment>
<feature type="binding site" evidence="5">
    <location>
        <position position="35"/>
    </location>
    <ligand>
        <name>Zn(2+)</name>
        <dbReference type="ChEBI" id="CHEBI:29105"/>
    </ligand>
</feature>
<keyword evidence="3 5" id="KW-0689">Ribosomal protein</keyword>
<evidence type="ECO:0000313" key="7">
    <source>
        <dbReference type="Proteomes" id="UP000070565"/>
    </source>
</evidence>
<keyword evidence="5" id="KW-0863">Zinc-finger</keyword>
<comment type="similarity">
    <text evidence="1 5">Belongs to the eukaryotic ribosomal protein eS27 family.</text>
</comment>
<dbReference type="InterPro" id="IPR000592">
    <property type="entry name" value="Ribosomal_eS27"/>
</dbReference>
<dbReference type="HAMAP" id="MF_00371">
    <property type="entry name" value="Ribosomal_eS27"/>
    <property type="match status" value="1"/>
</dbReference>
<keyword evidence="7" id="KW-1185">Reference proteome</keyword>
<feature type="binding site" evidence="5">
    <location>
        <position position="38"/>
    </location>
    <ligand>
        <name>Zn(2+)</name>
        <dbReference type="ChEBI" id="CHEBI:29105"/>
    </ligand>
</feature>
<feature type="binding site" evidence="5">
    <location>
        <position position="16"/>
    </location>
    <ligand>
        <name>Zn(2+)</name>
        <dbReference type="ChEBI" id="CHEBI:29105"/>
    </ligand>
</feature>
<protein>
    <recommendedName>
        <fullName evidence="5">Small ribosomal subunit protein eS27</fullName>
    </recommendedName>
</protein>
<dbReference type="Proteomes" id="UP000070565">
    <property type="component" value="Unassembled WGS sequence"/>
</dbReference>
<dbReference type="GO" id="GO:0005840">
    <property type="term" value="C:ribosome"/>
    <property type="evidence" value="ECO:0007669"/>
    <property type="project" value="UniProtKB-KW"/>
</dbReference>
<name>A0A133V9S0_9EURY</name>
<evidence type="ECO:0000256" key="2">
    <source>
        <dbReference type="ARBA" id="ARBA00022833"/>
    </source>
</evidence>
<dbReference type="GO" id="GO:0006412">
    <property type="term" value="P:translation"/>
    <property type="evidence" value="ECO:0007669"/>
    <property type="project" value="UniProtKB-UniRule"/>
</dbReference>
<dbReference type="SUPFAM" id="SSF57829">
    <property type="entry name" value="Zn-binding ribosomal proteins"/>
    <property type="match status" value="1"/>
</dbReference>
<sequence length="61" mass="6655">MPKSKSQGPSFLRVKCTDCENEQVLYSHSSTEVECQICGKTLVKPSGGKAEIKAKILGEVR</sequence>
<keyword evidence="2 5" id="KW-0862">Zinc</keyword>
<proteinExistence type="inferred from homology"/>
<evidence type="ECO:0000256" key="3">
    <source>
        <dbReference type="ARBA" id="ARBA00022980"/>
    </source>
</evidence>
<keyword evidence="4 5" id="KW-0687">Ribonucleoprotein</keyword>
<accession>A0A133V9S0</accession>
<dbReference type="GO" id="GO:0003735">
    <property type="term" value="F:structural constituent of ribosome"/>
    <property type="evidence" value="ECO:0007669"/>
    <property type="project" value="InterPro"/>
</dbReference>
<dbReference type="AlphaFoldDB" id="A0A133V9S0"/>
<gene>
    <name evidence="5" type="primary">rps27e</name>
    <name evidence="6" type="ORF">AKJ45_02320</name>
</gene>
<reference evidence="6 7" key="1">
    <citation type="journal article" date="2016" name="Sci. Rep.">
        <title>Metabolic traits of an uncultured archaeal lineage -MSBL1- from brine pools of the Red Sea.</title>
        <authorList>
            <person name="Mwirichia R."/>
            <person name="Alam I."/>
            <person name="Rashid M."/>
            <person name="Vinu M."/>
            <person name="Ba-Alawi W."/>
            <person name="Anthony Kamau A."/>
            <person name="Kamanda Ngugi D."/>
            <person name="Goker M."/>
            <person name="Klenk H.P."/>
            <person name="Bajic V."/>
            <person name="Stingl U."/>
        </authorList>
    </citation>
    <scope>NUCLEOTIDE SEQUENCE [LARGE SCALE GENOMIC DNA]</scope>
    <source>
        <strain evidence="6">SCGC-AAA261F19</strain>
    </source>
</reference>
<dbReference type="InterPro" id="IPR023407">
    <property type="entry name" value="Ribosomal_eS27_Zn-bd_dom_sf"/>
</dbReference>
<comment type="caution">
    <text evidence="6">The sequence shown here is derived from an EMBL/GenBank/DDBJ whole genome shotgun (WGS) entry which is preliminary data.</text>
</comment>
<evidence type="ECO:0000256" key="1">
    <source>
        <dbReference type="ARBA" id="ARBA00010919"/>
    </source>
</evidence>
<dbReference type="Pfam" id="PF01667">
    <property type="entry name" value="Ribosomal_S27e"/>
    <property type="match status" value="1"/>
</dbReference>
<evidence type="ECO:0000313" key="6">
    <source>
        <dbReference type="EMBL" id="KXB03179.1"/>
    </source>
</evidence>
<organism evidence="6 7">
    <name type="scientific">candidate division MSBL1 archaeon SCGC-AAA261F19</name>
    <dbReference type="NCBI Taxonomy" id="1698275"/>
    <lineage>
        <taxon>Archaea</taxon>
        <taxon>Methanobacteriati</taxon>
        <taxon>Methanobacteriota</taxon>
        <taxon>candidate division MSBL1</taxon>
    </lineage>
</organism>
<keyword evidence="5" id="KW-0479">Metal-binding</keyword>
<dbReference type="NCBIfam" id="NF001629">
    <property type="entry name" value="PRK00415.1"/>
    <property type="match status" value="1"/>
</dbReference>